<keyword evidence="1" id="KW-1133">Transmembrane helix</keyword>
<gene>
    <name evidence="2" type="ORF">CLV62_103199</name>
</gene>
<dbReference type="RefSeq" id="WP_110309661.1">
    <property type="nucleotide sequence ID" value="NZ_QICL01000003.1"/>
</dbReference>
<protein>
    <recommendedName>
        <fullName evidence="4">Dolichyl-phosphate-mannose-protein mannosyltransferase</fullName>
    </recommendedName>
</protein>
<feature type="transmembrane region" description="Helical" evidence="1">
    <location>
        <begin position="230"/>
        <end position="248"/>
    </location>
</feature>
<feature type="transmembrane region" description="Helical" evidence="1">
    <location>
        <begin position="168"/>
        <end position="188"/>
    </location>
</feature>
<accession>A0A2V3PRX3</accession>
<keyword evidence="1" id="KW-0472">Membrane</keyword>
<organism evidence="2 3">
    <name type="scientific">Dysgonomonas alginatilytica</name>
    <dbReference type="NCBI Taxonomy" id="1605892"/>
    <lineage>
        <taxon>Bacteria</taxon>
        <taxon>Pseudomonadati</taxon>
        <taxon>Bacteroidota</taxon>
        <taxon>Bacteroidia</taxon>
        <taxon>Bacteroidales</taxon>
        <taxon>Dysgonomonadaceae</taxon>
        <taxon>Dysgonomonas</taxon>
    </lineage>
</organism>
<feature type="transmembrane region" description="Helical" evidence="1">
    <location>
        <begin position="112"/>
        <end position="132"/>
    </location>
</feature>
<feature type="transmembrane region" description="Helical" evidence="1">
    <location>
        <begin position="315"/>
        <end position="334"/>
    </location>
</feature>
<sequence>MLTLLKNWSWRDDYRQLKDLFKFIFPKNKTEFRLVSCLVILFFCFAFIPLFYTNVFDNKRFILDHYFSFDNPMYYSQGYFELGRHPLIKFFTIPILRIADIFYLITGSMKSRTFIIVLACNLGISHSILYIYRYLKEIIQLQKYPLCLIMVFYTFMGMNILLSFTIEAFTISAYLLSLTICYYSTMIYKNKNIHLLTNLILVLSLGGVTITNGIKGIIPMFFTKDKTSLTILKIILIGGIFTTILIFMQLKYDIWEETSVAYQKFSIQSPTTNIFYESIFTFWGIPVLMPDVISRPCGAPGAGLFQIIFDTYHSWWQFLFVILLLILLSVSLIYNYKNKFVWIVCSTLLVDIVVHIVLKFGVDEFYLFSGHWLYFIPILLGWLYSKVDRIRSNTLSIILSVMVIILIINNTIQFINFTNLAFELFPGN</sequence>
<evidence type="ECO:0008006" key="4">
    <source>
        <dbReference type="Google" id="ProtNLM"/>
    </source>
</evidence>
<comment type="caution">
    <text evidence="2">The sequence shown here is derived from an EMBL/GenBank/DDBJ whole genome shotgun (WGS) entry which is preliminary data.</text>
</comment>
<evidence type="ECO:0000313" key="3">
    <source>
        <dbReference type="Proteomes" id="UP000247973"/>
    </source>
</evidence>
<keyword evidence="1" id="KW-0812">Transmembrane</keyword>
<evidence type="ECO:0000313" key="2">
    <source>
        <dbReference type="EMBL" id="PXV67526.1"/>
    </source>
</evidence>
<feature type="transmembrane region" description="Helical" evidence="1">
    <location>
        <begin position="390"/>
        <end position="408"/>
    </location>
</feature>
<feature type="transmembrane region" description="Helical" evidence="1">
    <location>
        <begin position="32"/>
        <end position="52"/>
    </location>
</feature>
<proteinExistence type="predicted"/>
<dbReference type="Pfam" id="PF19558">
    <property type="entry name" value="DUF6080"/>
    <property type="match status" value="2"/>
</dbReference>
<keyword evidence="3" id="KW-1185">Reference proteome</keyword>
<feature type="transmembrane region" description="Helical" evidence="1">
    <location>
        <begin position="144"/>
        <end position="162"/>
    </location>
</feature>
<dbReference type="EMBL" id="QICL01000003">
    <property type="protein sequence ID" value="PXV67526.1"/>
    <property type="molecule type" value="Genomic_DNA"/>
</dbReference>
<dbReference type="OrthoDB" id="996712at2"/>
<feature type="transmembrane region" description="Helical" evidence="1">
    <location>
        <begin position="365"/>
        <end position="384"/>
    </location>
</feature>
<reference evidence="2 3" key="1">
    <citation type="submission" date="2018-03" db="EMBL/GenBank/DDBJ databases">
        <title>Genomic Encyclopedia of Archaeal and Bacterial Type Strains, Phase II (KMG-II): from individual species to whole genera.</title>
        <authorList>
            <person name="Goeker M."/>
        </authorList>
    </citation>
    <scope>NUCLEOTIDE SEQUENCE [LARGE SCALE GENOMIC DNA]</scope>
    <source>
        <strain evidence="2 3">DSM 100214</strain>
    </source>
</reference>
<dbReference type="InterPro" id="IPR045726">
    <property type="entry name" value="DUF6080"/>
</dbReference>
<dbReference type="AlphaFoldDB" id="A0A2V3PRX3"/>
<dbReference type="Proteomes" id="UP000247973">
    <property type="component" value="Unassembled WGS sequence"/>
</dbReference>
<feature type="transmembrane region" description="Helical" evidence="1">
    <location>
        <begin position="340"/>
        <end position="358"/>
    </location>
</feature>
<feature type="transmembrane region" description="Helical" evidence="1">
    <location>
        <begin position="195"/>
        <end position="218"/>
    </location>
</feature>
<name>A0A2V3PRX3_9BACT</name>
<evidence type="ECO:0000256" key="1">
    <source>
        <dbReference type="SAM" id="Phobius"/>
    </source>
</evidence>